<feature type="region of interest" description="Disordered" evidence="1">
    <location>
        <begin position="120"/>
        <end position="152"/>
    </location>
</feature>
<protein>
    <recommendedName>
        <fullName evidence="2">PB1 domain-containing protein</fullName>
    </recommendedName>
</protein>
<dbReference type="InterPro" id="IPR053793">
    <property type="entry name" value="PB1-like"/>
</dbReference>
<feature type="compositionally biased region" description="Low complexity" evidence="1">
    <location>
        <begin position="132"/>
        <end position="144"/>
    </location>
</feature>
<reference evidence="3 4" key="1">
    <citation type="journal article" date="2015" name="Fungal Genet. Biol.">
        <title>Evolution of novel wood decay mechanisms in Agaricales revealed by the genome sequences of Fistulina hepatica and Cylindrobasidium torrendii.</title>
        <authorList>
            <person name="Floudas D."/>
            <person name="Held B.W."/>
            <person name="Riley R."/>
            <person name="Nagy L.G."/>
            <person name="Koehler G."/>
            <person name="Ransdell A.S."/>
            <person name="Younus H."/>
            <person name="Chow J."/>
            <person name="Chiniquy J."/>
            <person name="Lipzen A."/>
            <person name="Tritt A."/>
            <person name="Sun H."/>
            <person name="Haridas S."/>
            <person name="LaButti K."/>
            <person name="Ohm R.A."/>
            <person name="Kues U."/>
            <person name="Blanchette R.A."/>
            <person name="Grigoriev I.V."/>
            <person name="Minto R.E."/>
            <person name="Hibbett D.S."/>
        </authorList>
    </citation>
    <scope>NUCLEOTIDE SEQUENCE [LARGE SCALE GENOMIC DNA]</scope>
    <source>
        <strain evidence="3 4">ATCC 64428</strain>
    </source>
</reference>
<dbReference type="InterPro" id="IPR000270">
    <property type="entry name" value="PB1_dom"/>
</dbReference>
<dbReference type="OrthoDB" id="661148at2759"/>
<proteinExistence type="predicted"/>
<evidence type="ECO:0000313" key="4">
    <source>
        <dbReference type="Proteomes" id="UP000054144"/>
    </source>
</evidence>
<dbReference type="AlphaFoldDB" id="A0A0D7AFK5"/>
<accession>A0A0D7AFK5</accession>
<evidence type="ECO:0000313" key="3">
    <source>
        <dbReference type="EMBL" id="KIY49919.1"/>
    </source>
</evidence>
<dbReference type="PROSITE" id="PS51745">
    <property type="entry name" value="PB1"/>
    <property type="match status" value="1"/>
</dbReference>
<organism evidence="3 4">
    <name type="scientific">Fistulina hepatica ATCC 64428</name>
    <dbReference type="NCBI Taxonomy" id="1128425"/>
    <lineage>
        <taxon>Eukaryota</taxon>
        <taxon>Fungi</taxon>
        <taxon>Dikarya</taxon>
        <taxon>Basidiomycota</taxon>
        <taxon>Agaricomycotina</taxon>
        <taxon>Agaricomycetes</taxon>
        <taxon>Agaricomycetidae</taxon>
        <taxon>Agaricales</taxon>
        <taxon>Fistulinaceae</taxon>
        <taxon>Fistulina</taxon>
    </lineage>
</organism>
<sequence>MLSLPDKPLVVKCAFDRWHKRISFASARNCSFVVLRRKVEQCFSLFTSSYTISYNDDDGETTEIRSDHDLCEAIRYFQVGNDESLSSAASILSGRSFGARKITLRVDISVDYDLSLSDNSSLASEEDHPRGGSELSLSLGSPPVEVDDDSMT</sequence>
<gene>
    <name evidence="3" type="ORF">FISHEDRAFT_40273</name>
</gene>
<dbReference type="Proteomes" id="UP000054144">
    <property type="component" value="Unassembled WGS sequence"/>
</dbReference>
<evidence type="ECO:0000259" key="2">
    <source>
        <dbReference type="PROSITE" id="PS51745"/>
    </source>
</evidence>
<dbReference type="SUPFAM" id="SSF54277">
    <property type="entry name" value="CAD &amp; PB1 domains"/>
    <property type="match status" value="1"/>
</dbReference>
<dbReference type="Gene3D" id="3.10.20.90">
    <property type="entry name" value="Phosphatidylinositol 3-kinase Catalytic Subunit, Chain A, domain 1"/>
    <property type="match status" value="1"/>
</dbReference>
<feature type="domain" description="PB1" evidence="2">
    <location>
        <begin position="8"/>
        <end position="84"/>
    </location>
</feature>
<keyword evidence="4" id="KW-1185">Reference proteome</keyword>
<feature type="non-terminal residue" evidence="3">
    <location>
        <position position="152"/>
    </location>
</feature>
<evidence type="ECO:0000256" key="1">
    <source>
        <dbReference type="SAM" id="MobiDB-lite"/>
    </source>
</evidence>
<name>A0A0D7AFK5_9AGAR</name>
<dbReference type="Pfam" id="PF00564">
    <property type="entry name" value="PB1"/>
    <property type="match status" value="1"/>
</dbReference>
<dbReference type="EMBL" id="KN881696">
    <property type="protein sequence ID" value="KIY49919.1"/>
    <property type="molecule type" value="Genomic_DNA"/>
</dbReference>